<organism evidence="3 4">
    <name type="scientific">Penicillium oxalicum (strain 114-2 / CGMCC 5302)</name>
    <name type="common">Penicillium decumbens</name>
    <dbReference type="NCBI Taxonomy" id="933388"/>
    <lineage>
        <taxon>Eukaryota</taxon>
        <taxon>Fungi</taxon>
        <taxon>Dikarya</taxon>
        <taxon>Ascomycota</taxon>
        <taxon>Pezizomycotina</taxon>
        <taxon>Eurotiomycetes</taxon>
        <taxon>Eurotiomycetidae</taxon>
        <taxon>Eurotiales</taxon>
        <taxon>Aspergillaceae</taxon>
        <taxon>Penicillium</taxon>
    </lineage>
</organism>
<dbReference type="OrthoDB" id="7984201at2759"/>
<feature type="compositionally biased region" description="Low complexity" evidence="1">
    <location>
        <begin position="121"/>
        <end position="138"/>
    </location>
</feature>
<dbReference type="SUPFAM" id="SSF51695">
    <property type="entry name" value="PLC-like phosphodiesterases"/>
    <property type="match status" value="1"/>
</dbReference>
<sequence>MRWPSIGLALLAALAAAETTATTESTPTASSTSLGKSGTSTSLDLAQATTITTGDVPLPSGSYITYSTTVTLANGNSSVMVSTQTARNATMTSSNQTAVSTTTSDSLTVLVGGGGTTTLTGNSTMNATATATSTSTQTPVKNTRPCNNYPEFCARKYSNITMVAAHNSPFVRKGNVASNQVLPVTTQLDDGIRMLQFQTHLQNGTMMLCHTSCELLNVGTLEAYLSEVNLWARQHPYDVVTILVGNYDYVDPGNFTAPIQNSGLLDLVYTPPKIPMARDDWPTLSEMILTGKRVVFFMDYQANQTAIPWLMDEFSQMWETPFSPTNRDFPCTQQRPPDLSRKDAMNRMYLANHNLNIQLDLGSLSLLIPNTAVINETNAVNGSGSLGRMAKNCTTMWDRPPNFLLVDFYNYGNFNGSVFEVAAEMNNVTYDRECCGVLSGTIPMISAMHMSTVFAVAAGVLIFSSAF</sequence>
<proteinExistence type="predicted"/>
<dbReference type="Proteomes" id="UP000019376">
    <property type="component" value="Unassembled WGS sequence"/>
</dbReference>
<dbReference type="AlphaFoldDB" id="S7ZNW1"/>
<dbReference type="CDD" id="cd08588">
    <property type="entry name" value="PI-PLCc_At5g67130_like"/>
    <property type="match status" value="1"/>
</dbReference>
<protein>
    <recommendedName>
        <fullName evidence="5">PLC-like phosphodiesterase</fullName>
    </recommendedName>
</protein>
<dbReference type="Gene3D" id="3.20.20.190">
    <property type="entry name" value="Phosphatidylinositol (PI) phosphodiesterase"/>
    <property type="match status" value="1"/>
</dbReference>
<evidence type="ECO:0000256" key="2">
    <source>
        <dbReference type="SAM" id="SignalP"/>
    </source>
</evidence>
<accession>S7ZNW1</accession>
<dbReference type="GO" id="GO:0006629">
    <property type="term" value="P:lipid metabolic process"/>
    <property type="evidence" value="ECO:0007669"/>
    <property type="project" value="InterPro"/>
</dbReference>
<feature type="chain" id="PRO_5004559955" description="PLC-like phosphodiesterase" evidence="2">
    <location>
        <begin position="22"/>
        <end position="467"/>
    </location>
</feature>
<reference evidence="3 4" key="1">
    <citation type="journal article" date="2013" name="PLoS ONE">
        <title>Genomic and secretomic analyses reveal unique features of the lignocellulolytic enzyme system of Penicillium decumbens.</title>
        <authorList>
            <person name="Liu G."/>
            <person name="Zhang L."/>
            <person name="Wei X."/>
            <person name="Zou G."/>
            <person name="Qin Y."/>
            <person name="Ma L."/>
            <person name="Li J."/>
            <person name="Zheng H."/>
            <person name="Wang S."/>
            <person name="Wang C."/>
            <person name="Xun L."/>
            <person name="Zhao G.-P."/>
            <person name="Zhou Z."/>
            <person name="Qu Y."/>
        </authorList>
    </citation>
    <scope>NUCLEOTIDE SEQUENCE [LARGE SCALE GENOMIC DNA]</scope>
    <source>
        <strain evidence="4">114-2 / CGMCC 5302</strain>
    </source>
</reference>
<dbReference type="GO" id="GO:0008081">
    <property type="term" value="F:phosphoric diester hydrolase activity"/>
    <property type="evidence" value="ECO:0007669"/>
    <property type="project" value="InterPro"/>
</dbReference>
<keyword evidence="4" id="KW-1185">Reference proteome</keyword>
<dbReference type="PANTHER" id="PTHR13593">
    <property type="match status" value="1"/>
</dbReference>
<dbReference type="Pfam" id="PF26146">
    <property type="entry name" value="PI-PLC_X"/>
    <property type="match status" value="1"/>
</dbReference>
<evidence type="ECO:0000256" key="1">
    <source>
        <dbReference type="SAM" id="MobiDB-lite"/>
    </source>
</evidence>
<dbReference type="InterPro" id="IPR017946">
    <property type="entry name" value="PLC-like_Pdiesterase_TIM-brl"/>
</dbReference>
<name>S7ZNW1_PENO1</name>
<gene>
    <name evidence="3" type="ORF">PDE_07033</name>
</gene>
<dbReference type="PANTHER" id="PTHR13593:SF140">
    <property type="entry name" value="PLC-LIKE PHOSPHODIESTERASE"/>
    <property type="match status" value="1"/>
</dbReference>
<dbReference type="HOGENOM" id="CLU_037358_0_1_1"/>
<keyword evidence="2" id="KW-0732">Signal</keyword>
<dbReference type="STRING" id="933388.S7ZNW1"/>
<feature type="signal peptide" evidence="2">
    <location>
        <begin position="1"/>
        <end position="21"/>
    </location>
</feature>
<dbReference type="eggNOG" id="ENOG502RUV2">
    <property type="taxonomic scope" value="Eukaryota"/>
</dbReference>
<evidence type="ECO:0008006" key="5">
    <source>
        <dbReference type="Google" id="ProtNLM"/>
    </source>
</evidence>
<dbReference type="InterPro" id="IPR051057">
    <property type="entry name" value="PI-PLC_domain"/>
</dbReference>
<dbReference type="PhylomeDB" id="S7ZNW1"/>
<evidence type="ECO:0000313" key="4">
    <source>
        <dbReference type="Proteomes" id="UP000019376"/>
    </source>
</evidence>
<feature type="region of interest" description="Disordered" evidence="1">
    <location>
        <begin position="20"/>
        <end position="40"/>
    </location>
</feature>
<dbReference type="EMBL" id="KB644414">
    <property type="protein sequence ID" value="EPS32074.1"/>
    <property type="molecule type" value="Genomic_DNA"/>
</dbReference>
<evidence type="ECO:0000313" key="3">
    <source>
        <dbReference type="EMBL" id="EPS32074.1"/>
    </source>
</evidence>
<feature type="region of interest" description="Disordered" evidence="1">
    <location>
        <begin position="121"/>
        <end position="142"/>
    </location>
</feature>